<proteinExistence type="inferred from homology"/>
<name>A0A917RWE1_9NOCA</name>
<evidence type="ECO:0000256" key="2">
    <source>
        <dbReference type="ARBA" id="ARBA00022617"/>
    </source>
</evidence>
<dbReference type="InterPro" id="IPR002397">
    <property type="entry name" value="Cyt_P450_B"/>
</dbReference>
<evidence type="ECO:0000256" key="1">
    <source>
        <dbReference type="ARBA" id="ARBA00010617"/>
    </source>
</evidence>
<comment type="similarity">
    <text evidence="1">Belongs to the cytochrome P450 family.</text>
</comment>
<evidence type="ECO:0000313" key="8">
    <source>
        <dbReference type="EMBL" id="GGL35584.1"/>
    </source>
</evidence>
<reference evidence="8" key="2">
    <citation type="submission" date="2020-09" db="EMBL/GenBank/DDBJ databases">
        <authorList>
            <person name="Sun Q."/>
            <person name="Zhou Y."/>
        </authorList>
    </citation>
    <scope>NUCLEOTIDE SEQUENCE</scope>
    <source>
        <strain evidence="8">CGMCC 4.3508</strain>
    </source>
</reference>
<dbReference type="GO" id="GO:0005506">
    <property type="term" value="F:iron ion binding"/>
    <property type="evidence" value="ECO:0007669"/>
    <property type="project" value="InterPro"/>
</dbReference>
<comment type="caution">
    <text evidence="8">The sequence shown here is derived from an EMBL/GenBank/DDBJ whole genome shotgun (WGS) entry which is preliminary data.</text>
</comment>
<dbReference type="PANTHER" id="PTHR46696:SF1">
    <property type="entry name" value="CYTOCHROME P450 YJIB-RELATED"/>
    <property type="match status" value="1"/>
</dbReference>
<dbReference type="EMBL" id="BMMH01000017">
    <property type="protein sequence ID" value="GGL35584.1"/>
    <property type="molecule type" value="Genomic_DNA"/>
</dbReference>
<keyword evidence="9" id="KW-1185">Reference proteome</keyword>
<dbReference type="RefSeq" id="WP_058856852.1">
    <property type="nucleotide sequence ID" value="NZ_BMMH01000017.1"/>
</dbReference>
<organism evidence="8 9">
    <name type="scientific">Nocardia jinanensis</name>
    <dbReference type="NCBI Taxonomy" id="382504"/>
    <lineage>
        <taxon>Bacteria</taxon>
        <taxon>Bacillati</taxon>
        <taxon>Actinomycetota</taxon>
        <taxon>Actinomycetes</taxon>
        <taxon>Mycobacteriales</taxon>
        <taxon>Nocardiaceae</taxon>
        <taxon>Nocardia</taxon>
    </lineage>
</organism>
<dbReference type="AlphaFoldDB" id="A0A917RWE1"/>
<evidence type="ECO:0000313" key="9">
    <source>
        <dbReference type="Proteomes" id="UP000638263"/>
    </source>
</evidence>
<dbReference type="InterPro" id="IPR017972">
    <property type="entry name" value="Cyt_P450_CS"/>
</dbReference>
<feature type="region of interest" description="Disordered" evidence="7">
    <location>
        <begin position="1"/>
        <end position="23"/>
    </location>
</feature>
<dbReference type="GO" id="GO:0016705">
    <property type="term" value="F:oxidoreductase activity, acting on paired donors, with incorporation or reduction of molecular oxygen"/>
    <property type="evidence" value="ECO:0007669"/>
    <property type="project" value="InterPro"/>
</dbReference>
<evidence type="ECO:0000256" key="7">
    <source>
        <dbReference type="SAM" id="MobiDB-lite"/>
    </source>
</evidence>
<dbReference type="PANTHER" id="PTHR46696">
    <property type="entry name" value="P450, PUTATIVE (EUROFUNG)-RELATED"/>
    <property type="match status" value="1"/>
</dbReference>
<keyword evidence="2" id="KW-0349">Heme</keyword>
<dbReference type="GO" id="GO:0004497">
    <property type="term" value="F:monooxygenase activity"/>
    <property type="evidence" value="ECO:0007669"/>
    <property type="project" value="UniProtKB-KW"/>
</dbReference>
<evidence type="ECO:0000256" key="3">
    <source>
        <dbReference type="ARBA" id="ARBA00022723"/>
    </source>
</evidence>
<protein>
    <submittedName>
        <fullName evidence="8">Cytochrome P450</fullName>
    </submittedName>
</protein>
<dbReference type="GO" id="GO:0020037">
    <property type="term" value="F:heme binding"/>
    <property type="evidence" value="ECO:0007669"/>
    <property type="project" value="InterPro"/>
</dbReference>
<evidence type="ECO:0000256" key="4">
    <source>
        <dbReference type="ARBA" id="ARBA00023002"/>
    </source>
</evidence>
<dbReference type="Gene3D" id="1.10.630.10">
    <property type="entry name" value="Cytochrome P450"/>
    <property type="match status" value="1"/>
</dbReference>
<evidence type="ECO:0000256" key="6">
    <source>
        <dbReference type="ARBA" id="ARBA00023033"/>
    </source>
</evidence>
<keyword evidence="5" id="KW-0408">Iron</keyword>
<sequence length="427" mass="46523">MTTSDFRRHAQAHVHGSPVDSDDPRVPLYLPEFAADPHRVYSDLRARYGSLAPVELAPGVPATLVIGYNTALRVLNDPDRFPADPRVWQKDIPAECPILPLLEWRPMASRCAGQEFVRYRQAITASMDEVDLYAIHTVVENIAGPLINSFCQDGHAELIQQYVFPLAFQVINYLLGCPPEIGQQVAAGTAALLEGVDAEAGSRMLGEALMNLVLLKRESPSSDITSVLLQHPVELTEDEVSHHVSQVYGTGIEFELNLIVNTLLLILTDERFGGSVLGGNLTSRDALDEVLFNDPPLANLLITYPRMPILLDDVWLPAHQPVVISMAACNNDPAIRTTELTGNRAHLAWGLGPHACPAQSLAYMVAEGAIDQLLDALPEMRADFPGGEPVWRPGPFHRSLAGLPVTFPPGAPLPGYMDASERPAVRA</sequence>
<evidence type="ECO:0000256" key="5">
    <source>
        <dbReference type="ARBA" id="ARBA00023004"/>
    </source>
</evidence>
<dbReference type="PROSITE" id="PS00086">
    <property type="entry name" value="CYTOCHROME_P450"/>
    <property type="match status" value="1"/>
</dbReference>
<keyword evidence="6" id="KW-0503">Monooxygenase</keyword>
<dbReference type="SUPFAM" id="SSF48264">
    <property type="entry name" value="Cytochrome P450"/>
    <property type="match status" value="1"/>
</dbReference>
<keyword evidence="3" id="KW-0479">Metal-binding</keyword>
<reference evidence="8" key="1">
    <citation type="journal article" date="2014" name="Int. J. Syst. Evol. Microbiol.">
        <title>Complete genome sequence of Corynebacterium casei LMG S-19264T (=DSM 44701T), isolated from a smear-ripened cheese.</title>
        <authorList>
            <consortium name="US DOE Joint Genome Institute (JGI-PGF)"/>
            <person name="Walter F."/>
            <person name="Albersmeier A."/>
            <person name="Kalinowski J."/>
            <person name="Ruckert C."/>
        </authorList>
    </citation>
    <scope>NUCLEOTIDE SEQUENCE</scope>
    <source>
        <strain evidence="8">CGMCC 4.3508</strain>
    </source>
</reference>
<keyword evidence="4" id="KW-0560">Oxidoreductase</keyword>
<dbReference type="Proteomes" id="UP000638263">
    <property type="component" value="Unassembled WGS sequence"/>
</dbReference>
<dbReference type="PRINTS" id="PR00359">
    <property type="entry name" value="BP450"/>
</dbReference>
<accession>A0A917RWE1</accession>
<dbReference type="InterPro" id="IPR036396">
    <property type="entry name" value="Cyt_P450_sf"/>
</dbReference>
<gene>
    <name evidence="8" type="ORF">GCM10011588_57920</name>
</gene>